<evidence type="ECO:0000256" key="2">
    <source>
        <dbReference type="ARBA" id="ARBA00022679"/>
    </source>
</evidence>
<evidence type="ECO:0000256" key="1">
    <source>
        <dbReference type="ARBA" id="ARBA00001946"/>
    </source>
</evidence>
<dbReference type="SUPFAM" id="SSF64005">
    <property type="entry name" value="Undecaprenyl diphosphate synthase"/>
    <property type="match status" value="1"/>
</dbReference>
<reference evidence="6" key="1">
    <citation type="submission" date="2022-03" db="EMBL/GenBank/DDBJ databases">
        <title>Draft genome sequence of Aduncisulcus paluster, a free-living microaerophilic Fornicata.</title>
        <authorList>
            <person name="Yuyama I."/>
            <person name="Kume K."/>
            <person name="Tamura T."/>
            <person name="Inagaki Y."/>
            <person name="Hashimoto T."/>
        </authorList>
    </citation>
    <scope>NUCLEOTIDE SEQUENCE</scope>
    <source>
        <strain evidence="6">NY0171</strain>
    </source>
</reference>
<dbReference type="Gene3D" id="1.10.132.20">
    <property type="entry name" value="Ribosome-recycling factor"/>
    <property type="match status" value="1"/>
</dbReference>
<dbReference type="NCBIfam" id="TIGR00055">
    <property type="entry name" value="uppS"/>
    <property type="match status" value="2"/>
</dbReference>
<feature type="domain" description="Ribosome recycling factor" evidence="5">
    <location>
        <begin position="1"/>
        <end position="41"/>
    </location>
</feature>
<dbReference type="PANTHER" id="PTHR10291">
    <property type="entry name" value="DEHYDRODOLICHYL DIPHOSPHATE SYNTHASE FAMILY MEMBER"/>
    <property type="match status" value="1"/>
</dbReference>
<keyword evidence="2 3" id="KW-0808">Transferase</keyword>
<dbReference type="InterPro" id="IPR018520">
    <property type="entry name" value="UPP_synth-like_CS"/>
</dbReference>
<keyword evidence="7" id="KW-1185">Reference proteome</keyword>
<evidence type="ECO:0000256" key="3">
    <source>
        <dbReference type="RuleBase" id="RU363018"/>
    </source>
</evidence>
<dbReference type="Proteomes" id="UP001057375">
    <property type="component" value="Unassembled WGS sequence"/>
</dbReference>
<gene>
    <name evidence="6" type="ORF">ADUPG1_003350</name>
</gene>
<evidence type="ECO:0000313" key="7">
    <source>
        <dbReference type="Proteomes" id="UP001057375"/>
    </source>
</evidence>
<dbReference type="EMBL" id="BQXS01004557">
    <property type="protein sequence ID" value="GKT37412.1"/>
    <property type="molecule type" value="Genomic_DNA"/>
</dbReference>
<dbReference type="InterPro" id="IPR001441">
    <property type="entry name" value="UPP_synth-like"/>
</dbReference>
<dbReference type="SUPFAM" id="SSF55194">
    <property type="entry name" value="Ribosome recycling factor, RRF"/>
    <property type="match status" value="1"/>
</dbReference>
<comment type="caution">
    <text evidence="6">The sequence shown here is derived from an EMBL/GenBank/DDBJ whole genome shotgun (WGS) entry which is preliminary data.</text>
</comment>
<sequence>MNDTLKKLEKDKDISEDEQRKAQDDVQKITDDYVKKCDASCAVIMDGNGRWAQARSLSRSEGHRAGTEAARNIVTRCRELGIEHLTLYTFSKENWARPKDEISTLFDLLTVFLKKELSSLREQDIRLKILGELSEFPFGSMTLNLALNYSGRDELVRACKKMIAEGVSEKDINEESLSKYLYTAGQPDPDLIIRTSGEQRLSNYLLYQAAYSELYFTDVYWPDFTPDELDKALADYAGRQRRFGKTGEQV</sequence>
<proteinExistence type="inferred from homology"/>
<evidence type="ECO:0000313" key="6">
    <source>
        <dbReference type="EMBL" id="GKT37412.1"/>
    </source>
</evidence>
<dbReference type="PANTHER" id="PTHR10291:SF0">
    <property type="entry name" value="DEHYDRODOLICHYL DIPHOSPHATE SYNTHASE 2"/>
    <property type="match status" value="1"/>
</dbReference>
<organism evidence="6 7">
    <name type="scientific">Aduncisulcus paluster</name>
    <dbReference type="NCBI Taxonomy" id="2918883"/>
    <lineage>
        <taxon>Eukaryota</taxon>
        <taxon>Metamonada</taxon>
        <taxon>Carpediemonas-like organisms</taxon>
        <taxon>Aduncisulcus</taxon>
    </lineage>
</organism>
<evidence type="ECO:0000256" key="4">
    <source>
        <dbReference type="SAM" id="MobiDB-lite"/>
    </source>
</evidence>
<dbReference type="Pfam" id="PF01255">
    <property type="entry name" value="Prenyltransf"/>
    <property type="match status" value="2"/>
</dbReference>
<dbReference type="InterPro" id="IPR036424">
    <property type="entry name" value="UPP_synth-like_sf"/>
</dbReference>
<protein>
    <recommendedName>
        <fullName evidence="3">Alkyl transferase</fullName>
        <ecNumber evidence="3">2.5.1.-</ecNumber>
    </recommendedName>
</protein>
<feature type="region of interest" description="Disordered" evidence="4">
    <location>
        <begin position="1"/>
        <end position="22"/>
    </location>
</feature>
<dbReference type="CDD" id="cd00475">
    <property type="entry name" value="Cis_IPPS"/>
    <property type="match status" value="1"/>
</dbReference>
<dbReference type="InterPro" id="IPR023584">
    <property type="entry name" value="Ribosome_recyc_fac_dom"/>
</dbReference>
<comment type="cofactor">
    <cofactor evidence="1">
        <name>Mg(2+)</name>
        <dbReference type="ChEBI" id="CHEBI:18420"/>
    </cofactor>
</comment>
<dbReference type="Pfam" id="PF01765">
    <property type="entry name" value="RRF"/>
    <property type="match status" value="1"/>
</dbReference>
<name>A0ABQ5KY76_9EUKA</name>
<evidence type="ECO:0000259" key="5">
    <source>
        <dbReference type="Pfam" id="PF01765"/>
    </source>
</evidence>
<dbReference type="EC" id="2.5.1.-" evidence="3"/>
<dbReference type="InterPro" id="IPR036191">
    <property type="entry name" value="RRF_sf"/>
</dbReference>
<dbReference type="HAMAP" id="MF_01139">
    <property type="entry name" value="ISPT"/>
    <property type="match status" value="1"/>
</dbReference>
<dbReference type="Gene3D" id="3.40.1180.10">
    <property type="entry name" value="Decaprenyl diphosphate synthase-like"/>
    <property type="match status" value="2"/>
</dbReference>
<comment type="similarity">
    <text evidence="3">Belongs to the UPP synthase family.</text>
</comment>
<dbReference type="PROSITE" id="PS01066">
    <property type="entry name" value="UPP_SYNTHASE"/>
    <property type="match status" value="1"/>
</dbReference>
<accession>A0ABQ5KY76</accession>